<feature type="compositionally biased region" description="Gly residues" evidence="5">
    <location>
        <begin position="361"/>
        <end position="371"/>
    </location>
</feature>
<protein>
    <recommendedName>
        <fullName evidence="6">RING-type domain-containing protein</fullName>
    </recommendedName>
</protein>
<feature type="compositionally biased region" description="Basic residues" evidence="5">
    <location>
        <begin position="59"/>
        <end position="68"/>
    </location>
</feature>
<dbReference type="Pfam" id="PF13639">
    <property type="entry name" value="zf-RING_2"/>
    <property type="match status" value="1"/>
</dbReference>
<evidence type="ECO:0000256" key="1">
    <source>
        <dbReference type="ARBA" id="ARBA00022723"/>
    </source>
</evidence>
<evidence type="ECO:0000313" key="7">
    <source>
        <dbReference type="EMBL" id="OSX80097.1"/>
    </source>
</evidence>
<dbReference type="EMBL" id="KV918780">
    <property type="protein sequence ID" value="OSX80097.1"/>
    <property type="molecule type" value="Genomic_DNA"/>
</dbReference>
<evidence type="ECO:0000256" key="3">
    <source>
        <dbReference type="ARBA" id="ARBA00022833"/>
    </source>
</evidence>
<dbReference type="GO" id="GO:0016567">
    <property type="term" value="P:protein ubiquitination"/>
    <property type="evidence" value="ECO:0007669"/>
    <property type="project" value="TreeGrafter"/>
</dbReference>
<reference evidence="7 8" key="1">
    <citation type="submission" date="2017-03" db="EMBL/GenBank/DDBJ databases">
        <title>WGS assembly of Porphyra umbilicalis.</title>
        <authorList>
            <person name="Brawley S.H."/>
            <person name="Blouin N.A."/>
            <person name="Ficko-Blean E."/>
            <person name="Wheeler G.L."/>
            <person name="Lohr M."/>
            <person name="Goodson H.V."/>
            <person name="Jenkins J.W."/>
            <person name="Blaby-Haas C.E."/>
            <person name="Helliwell K.E."/>
            <person name="Chan C."/>
            <person name="Marriage T."/>
            <person name="Bhattacharya D."/>
            <person name="Klein A.S."/>
            <person name="Badis Y."/>
            <person name="Brodie J."/>
            <person name="Cao Y."/>
            <person name="Collen J."/>
            <person name="Dittami S.M."/>
            <person name="Gachon C.M."/>
            <person name="Green B.R."/>
            <person name="Karpowicz S."/>
            <person name="Kim J.W."/>
            <person name="Kudahl U."/>
            <person name="Lin S."/>
            <person name="Michel G."/>
            <person name="Mittag M."/>
            <person name="Olson B.J."/>
            <person name="Pangilinan J."/>
            <person name="Peng Y."/>
            <person name="Qiu H."/>
            <person name="Shu S."/>
            <person name="Singer J.T."/>
            <person name="Smith A.G."/>
            <person name="Sprecher B.N."/>
            <person name="Wagner V."/>
            <person name="Wang W."/>
            <person name="Wang Z.-Y."/>
            <person name="Yan J."/>
            <person name="Yarish C."/>
            <person name="Zoeuner-Riek S."/>
            <person name="Zhuang Y."/>
            <person name="Zou Y."/>
            <person name="Lindquist E.A."/>
            <person name="Grimwood J."/>
            <person name="Barry K."/>
            <person name="Rokhsar D.S."/>
            <person name="Schmutz J."/>
            <person name="Stiller J.W."/>
            <person name="Grossman A.R."/>
            <person name="Prochnik S.E."/>
        </authorList>
    </citation>
    <scope>NUCLEOTIDE SEQUENCE [LARGE SCALE GENOMIC DNA]</scope>
    <source>
        <strain evidence="7">4086291</strain>
    </source>
</reference>
<dbReference type="SUPFAM" id="SSF57850">
    <property type="entry name" value="RING/U-box"/>
    <property type="match status" value="1"/>
</dbReference>
<dbReference type="OrthoDB" id="8062037at2759"/>
<dbReference type="InterPro" id="IPR001841">
    <property type="entry name" value="Znf_RING"/>
</dbReference>
<organism evidence="7 8">
    <name type="scientific">Porphyra umbilicalis</name>
    <name type="common">Purple laver</name>
    <name type="synonym">Red alga</name>
    <dbReference type="NCBI Taxonomy" id="2786"/>
    <lineage>
        <taxon>Eukaryota</taxon>
        <taxon>Rhodophyta</taxon>
        <taxon>Bangiophyceae</taxon>
        <taxon>Bangiales</taxon>
        <taxon>Bangiaceae</taxon>
        <taxon>Porphyra</taxon>
    </lineage>
</organism>
<evidence type="ECO:0000256" key="2">
    <source>
        <dbReference type="ARBA" id="ARBA00022771"/>
    </source>
</evidence>
<evidence type="ECO:0000256" key="4">
    <source>
        <dbReference type="PROSITE-ProRule" id="PRU00175"/>
    </source>
</evidence>
<gene>
    <name evidence="7" type="ORF">BU14_0058s0008</name>
</gene>
<evidence type="ECO:0000259" key="6">
    <source>
        <dbReference type="PROSITE" id="PS50089"/>
    </source>
</evidence>
<keyword evidence="2 4" id="KW-0863">Zinc-finger</keyword>
<dbReference type="PANTHER" id="PTHR45969">
    <property type="entry name" value="RING ZINC FINGER PROTEIN-RELATED"/>
    <property type="match status" value="1"/>
</dbReference>
<dbReference type="InterPro" id="IPR013083">
    <property type="entry name" value="Znf_RING/FYVE/PHD"/>
</dbReference>
<feature type="region of interest" description="Disordered" evidence="5">
    <location>
        <begin position="356"/>
        <end position="394"/>
    </location>
</feature>
<evidence type="ECO:0000256" key="5">
    <source>
        <dbReference type="SAM" id="MobiDB-lite"/>
    </source>
</evidence>
<name>A0A1X6PGW3_PORUM</name>
<proteinExistence type="predicted"/>
<dbReference type="AlphaFoldDB" id="A0A1X6PGW3"/>
<keyword evidence="8" id="KW-1185">Reference proteome</keyword>
<keyword evidence="1" id="KW-0479">Metal-binding</keyword>
<dbReference type="Proteomes" id="UP000218209">
    <property type="component" value="Unassembled WGS sequence"/>
</dbReference>
<feature type="compositionally biased region" description="Pro residues" evidence="5">
    <location>
        <begin position="103"/>
        <end position="116"/>
    </location>
</feature>
<dbReference type="Gene3D" id="3.30.40.10">
    <property type="entry name" value="Zinc/RING finger domain, C3HC4 (zinc finger)"/>
    <property type="match status" value="1"/>
</dbReference>
<dbReference type="PANTHER" id="PTHR45969:SF81">
    <property type="entry name" value="OS08G0157400 PROTEIN"/>
    <property type="match status" value="1"/>
</dbReference>
<feature type="region of interest" description="Disordered" evidence="5">
    <location>
        <begin position="55"/>
        <end position="118"/>
    </location>
</feature>
<sequence length="423" mass="43188">MDDPAPHIAPHIMHEAPRPILQDRAARRHAEPAGVLSSHAGGGCVYACNKHPGAGTRGGWRRLQRPPRARCVGRGEPRPRPPPATRPLPAGRIGGRRRSPRTPADPPSPPPTPPPGLTADSCATAMVLVMLLHVGLALYDRYYARRQMRLAELPVLPLPPPAPCESPAVQAASRARAAALAALPTKRFGDLPLPTDGDAAAAADAVAGVNPLDALDGDAVGGGADAAAAAGAAPPSHLAADGAADGGCSDADGSAAEPLCAICVAPLEAADEVVILPCAHVFHSDVGCVRSWLAFRDTCPTCREPVPSLVAAPLPRRRHRRPRATAATAAAAAAAATAEAAAATVARGDAAPAAALPLPPAGGGEGEGGAGASASMDPGEPPRVSAGAERWRQRRERRLARRLRSTQSRHALSVGALRWLEAA</sequence>
<keyword evidence="3" id="KW-0862">Zinc</keyword>
<dbReference type="GO" id="GO:0008270">
    <property type="term" value="F:zinc ion binding"/>
    <property type="evidence" value="ECO:0007669"/>
    <property type="project" value="UniProtKB-KW"/>
</dbReference>
<dbReference type="GO" id="GO:0061630">
    <property type="term" value="F:ubiquitin protein ligase activity"/>
    <property type="evidence" value="ECO:0007669"/>
    <property type="project" value="TreeGrafter"/>
</dbReference>
<dbReference type="PROSITE" id="PS50089">
    <property type="entry name" value="ZF_RING_2"/>
    <property type="match status" value="1"/>
</dbReference>
<feature type="domain" description="RING-type" evidence="6">
    <location>
        <begin position="260"/>
        <end position="303"/>
    </location>
</feature>
<accession>A0A1X6PGW3</accession>
<evidence type="ECO:0000313" key="8">
    <source>
        <dbReference type="Proteomes" id="UP000218209"/>
    </source>
</evidence>